<evidence type="ECO:0000256" key="3">
    <source>
        <dbReference type="ARBA" id="ARBA00023002"/>
    </source>
</evidence>
<name>A0A8J3GHD9_9HYPH</name>
<dbReference type="PROSITE" id="PS51014">
    <property type="entry name" value="COBK_CBIJ"/>
    <property type="match status" value="1"/>
</dbReference>
<dbReference type="InterPro" id="IPR003723">
    <property type="entry name" value="Precorrin-6x_reduct"/>
</dbReference>
<dbReference type="NCBIfam" id="TIGR00715">
    <property type="entry name" value="precor6x_red"/>
    <property type="match status" value="1"/>
</dbReference>
<dbReference type="NCBIfam" id="NF005968">
    <property type="entry name" value="PRK08057.1-2"/>
    <property type="match status" value="1"/>
</dbReference>
<organism evidence="4 5">
    <name type="scientific">Limoniibacter endophyticus</name>
    <dbReference type="NCBI Taxonomy" id="1565040"/>
    <lineage>
        <taxon>Bacteria</taxon>
        <taxon>Pseudomonadati</taxon>
        <taxon>Pseudomonadota</taxon>
        <taxon>Alphaproteobacteria</taxon>
        <taxon>Hyphomicrobiales</taxon>
        <taxon>Bartonellaceae</taxon>
        <taxon>Limoniibacter</taxon>
    </lineage>
</organism>
<evidence type="ECO:0000313" key="5">
    <source>
        <dbReference type="Proteomes" id="UP000641137"/>
    </source>
</evidence>
<keyword evidence="2" id="KW-0169">Cobalamin biosynthesis</keyword>
<dbReference type="PANTHER" id="PTHR36925:SF1">
    <property type="entry name" value="COBALT-PRECORRIN-6A REDUCTASE"/>
    <property type="match status" value="1"/>
</dbReference>
<dbReference type="GO" id="GO:0016994">
    <property type="term" value="F:precorrin-6A reductase activity"/>
    <property type="evidence" value="ECO:0007669"/>
    <property type="project" value="InterPro"/>
</dbReference>
<sequence>MILSDKVLRVLILGGTTEARRMAAQLAENTTLDLTLSLAGRTREPVAQPVPTRVGGFGGAAGLAAYLSKNRIDLLVDATHPYAAQISMNAVQAAALANVPLLRLERDAWRAVDGDIWHSAATIVQARDLLGDKPRRAFLALGRQELLPFEAAPQHAYVVRSVDPVEPPLDLPRIDYITARGPFNEEDELALLQTHRVDVIVCKNSGGAASYGKIAAARHLRLPVIMVARPLPALQGKTTRVRTVTDAVAHVHQCVSDFRKRGV</sequence>
<evidence type="ECO:0000256" key="1">
    <source>
        <dbReference type="ARBA" id="ARBA00004953"/>
    </source>
</evidence>
<reference evidence="4" key="2">
    <citation type="submission" date="2020-09" db="EMBL/GenBank/DDBJ databases">
        <authorList>
            <person name="Sun Q."/>
            <person name="Kim S."/>
        </authorList>
    </citation>
    <scope>NUCLEOTIDE SEQUENCE</scope>
    <source>
        <strain evidence="4">KCTC 42097</strain>
    </source>
</reference>
<accession>A0A8J3GHD9</accession>
<dbReference type="PANTHER" id="PTHR36925">
    <property type="entry name" value="COBALT-PRECORRIN-6A REDUCTASE"/>
    <property type="match status" value="1"/>
</dbReference>
<dbReference type="Pfam" id="PF02571">
    <property type="entry name" value="CbiJ"/>
    <property type="match status" value="1"/>
</dbReference>
<gene>
    <name evidence="4" type="primary">cobK</name>
    <name evidence="4" type="ORF">GCM10010136_30480</name>
</gene>
<dbReference type="RefSeq" id="WP_189492032.1">
    <property type="nucleotide sequence ID" value="NZ_BMZO01000010.1"/>
</dbReference>
<dbReference type="AlphaFoldDB" id="A0A8J3GHD9"/>
<evidence type="ECO:0000256" key="2">
    <source>
        <dbReference type="ARBA" id="ARBA00022573"/>
    </source>
</evidence>
<proteinExistence type="predicted"/>
<dbReference type="Proteomes" id="UP000641137">
    <property type="component" value="Unassembled WGS sequence"/>
</dbReference>
<evidence type="ECO:0000313" key="4">
    <source>
        <dbReference type="EMBL" id="GHC78460.1"/>
    </source>
</evidence>
<protein>
    <submittedName>
        <fullName evidence="4">Cobalt-precorrin-6A/precorrin-6x reductase</fullName>
    </submittedName>
</protein>
<dbReference type="UniPathway" id="UPA00148"/>
<keyword evidence="3" id="KW-0560">Oxidoreductase</keyword>
<reference evidence="4" key="1">
    <citation type="journal article" date="2014" name="Int. J. Syst. Evol. Microbiol.">
        <title>Complete genome sequence of Corynebacterium casei LMG S-19264T (=DSM 44701T), isolated from a smear-ripened cheese.</title>
        <authorList>
            <consortium name="US DOE Joint Genome Institute (JGI-PGF)"/>
            <person name="Walter F."/>
            <person name="Albersmeier A."/>
            <person name="Kalinowski J."/>
            <person name="Ruckert C."/>
        </authorList>
    </citation>
    <scope>NUCLEOTIDE SEQUENCE</scope>
    <source>
        <strain evidence="4">KCTC 42097</strain>
    </source>
</reference>
<comment type="caution">
    <text evidence="4">The sequence shown here is derived from an EMBL/GenBank/DDBJ whole genome shotgun (WGS) entry which is preliminary data.</text>
</comment>
<dbReference type="EMBL" id="BMZO01000010">
    <property type="protein sequence ID" value="GHC78460.1"/>
    <property type="molecule type" value="Genomic_DNA"/>
</dbReference>
<comment type="pathway">
    <text evidence="1">Cofactor biosynthesis; adenosylcobalamin biosynthesis.</text>
</comment>
<dbReference type="GO" id="GO:0009236">
    <property type="term" value="P:cobalamin biosynthetic process"/>
    <property type="evidence" value="ECO:0007669"/>
    <property type="project" value="UniProtKB-UniPathway"/>
</dbReference>
<keyword evidence="5" id="KW-1185">Reference proteome</keyword>